<evidence type="ECO:0000256" key="3">
    <source>
        <dbReference type="ARBA" id="ARBA00022723"/>
    </source>
</evidence>
<comment type="similarity">
    <text evidence="2 9">Belongs to the DXR family.</text>
</comment>
<evidence type="ECO:0000259" key="11">
    <source>
        <dbReference type="Pfam" id="PF08436"/>
    </source>
</evidence>
<gene>
    <name evidence="9 13" type="primary">dxr</name>
    <name evidence="13" type="ORF">QJ521_04865</name>
</gene>
<feature type="binding site" evidence="9">
    <location>
        <position position="215"/>
    </location>
    <ligand>
        <name>1-deoxy-D-xylulose 5-phosphate</name>
        <dbReference type="ChEBI" id="CHEBI:57792"/>
    </ligand>
</feature>
<dbReference type="GO" id="GO:0030145">
    <property type="term" value="F:manganese ion binding"/>
    <property type="evidence" value="ECO:0007669"/>
    <property type="project" value="TreeGrafter"/>
</dbReference>
<evidence type="ECO:0000313" key="13">
    <source>
        <dbReference type="EMBL" id="MDI6452887.1"/>
    </source>
</evidence>
<dbReference type="AlphaFoldDB" id="A0AAW6U4T6"/>
<accession>A0AAW6U4T6</accession>
<comment type="function">
    <text evidence="9">Catalyzes the NADPH-dependent rearrangement and reduction of 1-deoxy-D-xylulose-5-phosphate (DXP) to 2-C-methyl-D-erythritol 4-phosphate (MEP).</text>
</comment>
<evidence type="ECO:0000256" key="4">
    <source>
        <dbReference type="ARBA" id="ARBA00022857"/>
    </source>
</evidence>
<dbReference type="FunFam" id="3.40.50.720:FF:000045">
    <property type="entry name" value="1-deoxy-D-xylulose 5-phosphate reductoisomerase"/>
    <property type="match status" value="1"/>
</dbReference>
<dbReference type="InterPro" id="IPR013512">
    <property type="entry name" value="DXP_reductoisomerase_N"/>
</dbReference>
<dbReference type="InterPro" id="IPR036291">
    <property type="entry name" value="NAD(P)-bd_dom_sf"/>
</dbReference>
<dbReference type="Pfam" id="PF02670">
    <property type="entry name" value="DXP_reductoisom"/>
    <property type="match status" value="1"/>
</dbReference>
<dbReference type="RefSeq" id="WP_282839312.1">
    <property type="nucleotide sequence ID" value="NZ_JASCXW010000013.1"/>
</dbReference>
<dbReference type="SUPFAM" id="SSF69055">
    <property type="entry name" value="1-deoxy-D-xylulose-5-phosphate reductoisomerase, C-terminal domain"/>
    <property type="match status" value="1"/>
</dbReference>
<dbReference type="GO" id="GO:0051484">
    <property type="term" value="P:isopentenyl diphosphate biosynthetic process, methylerythritol 4-phosphate pathway involved in terpenoid biosynthetic process"/>
    <property type="evidence" value="ECO:0007669"/>
    <property type="project" value="UniProtKB-ARBA"/>
</dbReference>
<feature type="binding site" evidence="9">
    <location>
        <position position="36"/>
    </location>
    <ligand>
        <name>NADPH</name>
        <dbReference type="ChEBI" id="CHEBI:57783"/>
    </ligand>
</feature>
<dbReference type="GO" id="GO:0030604">
    <property type="term" value="F:1-deoxy-D-xylulose-5-phosphate reductoisomerase activity"/>
    <property type="evidence" value="ECO:0007669"/>
    <property type="project" value="UniProtKB-UniRule"/>
</dbReference>
<dbReference type="InterPro" id="IPR026877">
    <property type="entry name" value="DXPR_C"/>
</dbReference>
<comment type="cofactor">
    <cofactor evidence="9">
        <name>Mg(2+)</name>
        <dbReference type="ChEBI" id="CHEBI:18420"/>
    </cofactor>
    <cofactor evidence="9">
        <name>Mn(2+)</name>
        <dbReference type="ChEBI" id="CHEBI:29035"/>
    </cofactor>
</comment>
<dbReference type="EC" id="1.1.1.267" evidence="9"/>
<dbReference type="InterPro" id="IPR036169">
    <property type="entry name" value="DXPR_C_sf"/>
</dbReference>
<dbReference type="InterPro" id="IPR013644">
    <property type="entry name" value="DXP_reductoisomerase_C"/>
</dbReference>
<name>A0AAW6U4T6_9MOLU</name>
<dbReference type="EMBL" id="JASCXW010000013">
    <property type="protein sequence ID" value="MDI6452887.1"/>
    <property type="molecule type" value="Genomic_DNA"/>
</dbReference>
<comment type="caution">
    <text evidence="13">The sequence shown here is derived from an EMBL/GenBank/DDBJ whole genome shotgun (WGS) entry which is preliminary data.</text>
</comment>
<feature type="binding site" evidence="9">
    <location>
        <position position="218"/>
    </location>
    <ligand>
        <name>Mn(2+)</name>
        <dbReference type="ChEBI" id="CHEBI:29035"/>
    </ligand>
</feature>
<feature type="binding site" evidence="9">
    <location>
        <position position="218"/>
    </location>
    <ligand>
        <name>1-deoxy-D-xylulose 5-phosphate</name>
        <dbReference type="ChEBI" id="CHEBI:57792"/>
    </ligand>
</feature>
<dbReference type="PANTHER" id="PTHR30525">
    <property type="entry name" value="1-DEOXY-D-XYLULOSE 5-PHOSPHATE REDUCTOISOMERASE"/>
    <property type="match status" value="1"/>
</dbReference>
<reference evidence="13" key="1">
    <citation type="submission" date="2023-05" db="EMBL/GenBank/DDBJ databases">
        <title>Mariniplasma microaerophilum sp. nov., a novel anaerobic mollicute isolated from terrestrial mud volcano, Taman Peninsula, Russia.</title>
        <authorList>
            <person name="Khomyakova M.A."/>
            <person name="Merkel A.Y."/>
            <person name="Slobodkin A.I."/>
        </authorList>
    </citation>
    <scope>NUCLEOTIDE SEQUENCE</scope>
    <source>
        <strain evidence="13">M4Ah</strain>
    </source>
</reference>
<feature type="binding site" evidence="9">
    <location>
        <position position="147"/>
    </location>
    <ligand>
        <name>Mn(2+)</name>
        <dbReference type="ChEBI" id="CHEBI:29035"/>
    </ligand>
</feature>
<keyword evidence="7 9" id="KW-0414">Isoprene biosynthesis</keyword>
<evidence type="ECO:0000256" key="1">
    <source>
        <dbReference type="ARBA" id="ARBA00005094"/>
    </source>
</evidence>
<evidence type="ECO:0000259" key="10">
    <source>
        <dbReference type="Pfam" id="PF02670"/>
    </source>
</evidence>
<feature type="binding site" evidence="9">
    <location>
        <position position="122"/>
    </location>
    <ligand>
        <name>1-deoxy-D-xylulose 5-phosphate</name>
        <dbReference type="ChEBI" id="CHEBI:57792"/>
    </ligand>
</feature>
<feature type="binding site" evidence="9">
    <location>
        <position position="209"/>
    </location>
    <ligand>
        <name>1-deoxy-D-xylulose 5-phosphate</name>
        <dbReference type="ChEBI" id="CHEBI:57792"/>
    </ligand>
</feature>
<feature type="domain" description="DXP reductoisomerase C-terminal" evidence="12">
    <location>
        <begin position="258"/>
        <end position="370"/>
    </location>
</feature>
<evidence type="ECO:0000313" key="14">
    <source>
        <dbReference type="Proteomes" id="UP001431532"/>
    </source>
</evidence>
<protein>
    <recommendedName>
        <fullName evidence="9">1-deoxy-D-xylulose 5-phosphate reductoisomerase</fullName>
        <shortName evidence="9">DXP reductoisomerase</shortName>
        <ecNumber evidence="9">1.1.1.267</ecNumber>
    </recommendedName>
    <alternativeName>
        <fullName evidence="9">1-deoxyxylulose-5-phosphate reductoisomerase</fullName>
    </alternativeName>
    <alternativeName>
        <fullName evidence="9">2-C-methyl-D-erythritol 4-phosphate synthase</fullName>
    </alternativeName>
</protein>
<dbReference type="Pfam" id="PF08436">
    <property type="entry name" value="DXP_redisom_C"/>
    <property type="match status" value="1"/>
</dbReference>
<comment type="catalytic activity">
    <reaction evidence="8">
        <text>2-C-methyl-D-erythritol 4-phosphate + NADP(+) = 1-deoxy-D-xylulose 5-phosphate + NADPH + H(+)</text>
        <dbReference type="Rhea" id="RHEA:13717"/>
        <dbReference type="ChEBI" id="CHEBI:15378"/>
        <dbReference type="ChEBI" id="CHEBI:57783"/>
        <dbReference type="ChEBI" id="CHEBI:57792"/>
        <dbReference type="ChEBI" id="CHEBI:58262"/>
        <dbReference type="ChEBI" id="CHEBI:58349"/>
        <dbReference type="EC" id="1.1.1.267"/>
    </reaction>
    <physiologicalReaction direction="right-to-left" evidence="8">
        <dbReference type="Rhea" id="RHEA:13719"/>
    </physiologicalReaction>
</comment>
<evidence type="ECO:0000256" key="7">
    <source>
        <dbReference type="ARBA" id="ARBA00023229"/>
    </source>
</evidence>
<evidence type="ECO:0000256" key="9">
    <source>
        <dbReference type="HAMAP-Rule" id="MF_00183"/>
    </source>
</evidence>
<feature type="binding site" evidence="9">
    <location>
        <position position="173"/>
    </location>
    <ligand>
        <name>1-deoxy-D-xylulose 5-phosphate</name>
        <dbReference type="ChEBI" id="CHEBI:57792"/>
    </ligand>
</feature>
<evidence type="ECO:0000259" key="12">
    <source>
        <dbReference type="Pfam" id="PF13288"/>
    </source>
</evidence>
<dbReference type="Gene3D" id="1.10.1740.10">
    <property type="match status" value="1"/>
</dbReference>
<evidence type="ECO:0000256" key="8">
    <source>
        <dbReference type="ARBA" id="ARBA00048543"/>
    </source>
</evidence>
<dbReference type="SUPFAM" id="SSF51735">
    <property type="entry name" value="NAD(P)-binding Rossmann-fold domains"/>
    <property type="match status" value="1"/>
</dbReference>
<feature type="binding site" evidence="9">
    <location>
        <position position="11"/>
    </location>
    <ligand>
        <name>NADPH</name>
        <dbReference type="ChEBI" id="CHEBI:57783"/>
    </ligand>
</feature>
<dbReference type="InterPro" id="IPR003821">
    <property type="entry name" value="DXP_reductoisomerase"/>
</dbReference>
<keyword evidence="3 9" id="KW-0479">Metal-binding</keyword>
<feature type="binding site" evidence="9">
    <location>
        <position position="214"/>
    </location>
    <ligand>
        <name>1-deoxy-D-xylulose 5-phosphate</name>
        <dbReference type="ChEBI" id="CHEBI:57792"/>
    </ligand>
</feature>
<feature type="binding site" evidence="9">
    <location>
        <position position="149"/>
    </location>
    <ligand>
        <name>1-deoxy-D-xylulose 5-phosphate</name>
        <dbReference type="ChEBI" id="CHEBI:57792"/>
    </ligand>
</feature>
<dbReference type="PANTHER" id="PTHR30525:SF0">
    <property type="entry name" value="1-DEOXY-D-XYLULOSE 5-PHOSPHATE REDUCTOISOMERASE, CHLOROPLASTIC"/>
    <property type="match status" value="1"/>
</dbReference>
<feature type="binding site" evidence="9">
    <location>
        <position position="123"/>
    </location>
    <ligand>
        <name>NADPH</name>
        <dbReference type="ChEBI" id="CHEBI:57783"/>
    </ligand>
</feature>
<evidence type="ECO:0000256" key="2">
    <source>
        <dbReference type="ARBA" id="ARBA00006825"/>
    </source>
</evidence>
<feature type="binding site" evidence="9">
    <location>
        <position position="12"/>
    </location>
    <ligand>
        <name>NADPH</name>
        <dbReference type="ChEBI" id="CHEBI:57783"/>
    </ligand>
</feature>
<dbReference type="Pfam" id="PF13288">
    <property type="entry name" value="DXPR_C"/>
    <property type="match status" value="1"/>
</dbReference>
<keyword evidence="4 9" id="KW-0521">NADP</keyword>
<dbReference type="Gene3D" id="3.40.50.720">
    <property type="entry name" value="NAD(P)-binding Rossmann-like Domain"/>
    <property type="match status" value="1"/>
</dbReference>
<feature type="domain" description="1-deoxy-D-xylulose 5-phosphate reductoisomerase C-terminal" evidence="11">
    <location>
        <begin position="143"/>
        <end position="226"/>
    </location>
</feature>
<comment type="pathway">
    <text evidence="1 9">Isoprenoid biosynthesis; isopentenyl diphosphate biosynthesis via DXP pathway; isopentenyl diphosphate from 1-deoxy-D-xylulose 5-phosphate: step 1/6.</text>
</comment>
<feature type="binding site" evidence="9">
    <location>
        <position position="13"/>
    </location>
    <ligand>
        <name>NADPH</name>
        <dbReference type="ChEBI" id="CHEBI:57783"/>
    </ligand>
</feature>
<sequence>MKNIYILGAAGSIGLQSLEVVEQSNNELNIIGISLGSQETLNRSILDRFPNVEIVCLRNHTHLKAFQDQYPYIKFVGGDEGLIEIARYPKKGIVLNALSGSAGLRPTVAAIESKKDIALANKETLVMAGDIINQLIKMYQVNLYPVDSEHSSLWQTLKGEDTTDIEKLVITASGGSFRDLSREALSEVTLEQALKHPNWSMGDKITIDSATMMNKGLEVIEAHHLFGLPYHQIETVLHKESVVHGLAYFKDGTVKACLSLSDMKIPIAYALYYPKRHEYPSKLELTNLSFEPMNFKRFPLLKLAYDVGLQGGLLPTVMNAANEAAVKLFLKKQIKFLEIENIVMETVHQFENKMEPTLDEIIQTDEWIQNHILLTYGKR</sequence>
<dbReference type="Proteomes" id="UP001431532">
    <property type="component" value="Unassembled WGS sequence"/>
</dbReference>
<dbReference type="SUPFAM" id="SSF55347">
    <property type="entry name" value="Glyceraldehyde-3-phosphate dehydrogenase-like, C-terminal domain"/>
    <property type="match status" value="1"/>
</dbReference>
<feature type="binding site" evidence="9">
    <location>
        <position position="148"/>
    </location>
    <ligand>
        <name>1-deoxy-D-xylulose 5-phosphate</name>
        <dbReference type="ChEBI" id="CHEBI:57792"/>
    </ligand>
</feature>
<keyword evidence="14" id="KW-1185">Reference proteome</keyword>
<comment type="caution">
    <text evidence="9">Lacks conserved residue(s) required for the propagation of feature annotation.</text>
</comment>
<keyword evidence="9" id="KW-0460">Magnesium</keyword>
<feature type="binding site" evidence="9">
    <location>
        <position position="149"/>
    </location>
    <ligand>
        <name>Mn(2+)</name>
        <dbReference type="ChEBI" id="CHEBI:29035"/>
    </ligand>
</feature>
<feature type="domain" description="1-deoxy-D-xylulose 5-phosphate reductoisomerase N-terminal" evidence="10">
    <location>
        <begin position="4"/>
        <end position="129"/>
    </location>
</feature>
<evidence type="ECO:0000256" key="5">
    <source>
        <dbReference type="ARBA" id="ARBA00023002"/>
    </source>
</evidence>
<organism evidence="13 14">
    <name type="scientific">Peloplasma aerotolerans</name>
    <dbReference type="NCBI Taxonomy" id="3044389"/>
    <lineage>
        <taxon>Bacteria</taxon>
        <taxon>Bacillati</taxon>
        <taxon>Mycoplasmatota</taxon>
        <taxon>Mollicutes</taxon>
        <taxon>Acholeplasmatales</taxon>
        <taxon>Acholeplasmataceae</taxon>
        <taxon>Peloplasma</taxon>
    </lineage>
</organism>
<dbReference type="HAMAP" id="MF_00183">
    <property type="entry name" value="DXP_reductoisom"/>
    <property type="match status" value="1"/>
</dbReference>
<dbReference type="PIRSF" id="PIRSF006205">
    <property type="entry name" value="Dxp_reductismrs"/>
    <property type="match status" value="1"/>
</dbReference>
<keyword evidence="6 9" id="KW-0464">Manganese</keyword>
<proteinExistence type="inferred from homology"/>
<evidence type="ECO:0000256" key="6">
    <source>
        <dbReference type="ARBA" id="ARBA00023211"/>
    </source>
</evidence>
<keyword evidence="5 9" id="KW-0560">Oxidoreductase</keyword>
<feature type="binding site" evidence="9">
    <location>
        <position position="121"/>
    </location>
    <ligand>
        <name>NADPH</name>
        <dbReference type="ChEBI" id="CHEBI:57783"/>
    </ligand>
</feature>
<dbReference type="NCBIfam" id="TIGR00243">
    <property type="entry name" value="Dxr"/>
    <property type="match status" value="1"/>
</dbReference>
<dbReference type="GO" id="GO:0070402">
    <property type="term" value="F:NADPH binding"/>
    <property type="evidence" value="ECO:0007669"/>
    <property type="project" value="InterPro"/>
</dbReference>
<feature type="binding site" evidence="9">
    <location>
        <position position="196"/>
    </location>
    <ligand>
        <name>1-deoxy-D-xylulose 5-phosphate</name>
        <dbReference type="ChEBI" id="CHEBI:57792"/>
    </ligand>
</feature>
<feature type="binding site" evidence="9">
    <location>
        <position position="202"/>
    </location>
    <ligand>
        <name>NADPH</name>
        <dbReference type="ChEBI" id="CHEBI:57783"/>
    </ligand>
</feature>